<evidence type="ECO:0000256" key="2">
    <source>
        <dbReference type="ARBA" id="ARBA00035112"/>
    </source>
</evidence>
<evidence type="ECO:0000256" key="3">
    <source>
        <dbReference type="SAM" id="Phobius"/>
    </source>
</evidence>
<dbReference type="EMBL" id="JAEVFJ010000027">
    <property type="protein sequence ID" value="KAH8093877.1"/>
    <property type="molecule type" value="Genomic_DNA"/>
</dbReference>
<proteinExistence type="inferred from homology"/>
<dbReference type="PANTHER" id="PTHR33365:SF4">
    <property type="entry name" value="CYCLOCHLOROTINE BIOSYNTHESIS PROTEIN O"/>
    <property type="match status" value="1"/>
</dbReference>
<evidence type="ECO:0000256" key="1">
    <source>
        <dbReference type="ARBA" id="ARBA00004685"/>
    </source>
</evidence>
<dbReference type="InterPro" id="IPR021765">
    <property type="entry name" value="UstYa-like"/>
</dbReference>
<reference evidence="4" key="1">
    <citation type="journal article" date="2021" name="New Phytol.">
        <title>Evolutionary innovations through gain and loss of genes in the ectomycorrhizal Boletales.</title>
        <authorList>
            <person name="Wu G."/>
            <person name="Miyauchi S."/>
            <person name="Morin E."/>
            <person name="Kuo A."/>
            <person name="Drula E."/>
            <person name="Varga T."/>
            <person name="Kohler A."/>
            <person name="Feng B."/>
            <person name="Cao Y."/>
            <person name="Lipzen A."/>
            <person name="Daum C."/>
            <person name="Hundley H."/>
            <person name="Pangilinan J."/>
            <person name="Johnson J."/>
            <person name="Barry K."/>
            <person name="LaButti K."/>
            <person name="Ng V."/>
            <person name="Ahrendt S."/>
            <person name="Min B."/>
            <person name="Choi I.G."/>
            <person name="Park H."/>
            <person name="Plett J.M."/>
            <person name="Magnuson J."/>
            <person name="Spatafora J.W."/>
            <person name="Nagy L.G."/>
            <person name="Henrissat B."/>
            <person name="Grigoriev I.V."/>
            <person name="Yang Z.L."/>
            <person name="Xu J."/>
            <person name="Martin F.M."/>
        </authorList>
    </citation>
    <scope>NUCLEOTIDE SEQUENCE</scope>
    <source>
        <strain evidence="4">KKN 215</strain>
    </source>
</reference>
<comment type="pathway">
    <text evidence="1">Mycotoxin biosynthesis.</text>
</comment>
<evidence type="ECO:0000313" key="5">
    <source>
        <dbReference type="Proteomes" id="UP000813824"/>
    </source>
</evidence>
<evidence type="ECO:0000313" key="4">
    <source>
        <dbReference type="EMBL" id="KAH8093877.1"/>
    </source>
</evidence>
<dbReference type="PANTHER" id="PTHR33365">
    <property type="entry name" value="YALI0B05434P"/>
    <property type="match status" value="1"/>
</dbReference>
<comment type="caution">
    <text evidence="4">The sequence shown here is derived from an EMBL/GenBank/DDBJ whole genome shotgun (WGS) entry which is preliminary data.</text>
</comment>
<keyword evidence="5" id="KW-1185">Reference proteome</keyword>
<dbReference type="AlphaFoldDB" id="A0A8K0UJJ6"/>
<comment type="similarity">
    <text evidence="2">Belongs to the ustYa family.</text>
</comment>
<evidence type="ECO:0008006" key="6">
    <source>
        <dbReference type="Google" id="ProtNLM"/>
    </source>
</evidence>
<sequence length="268" mass="30735">MDRLTKHLYVPLLAEPPSYEDEKGAAVESAVHRSSRRRWAALWVVLIAQSVAIACLVWVKSRPLCPVNPVFPQVLYSPAQEALEYQPKTFTMGFGKKSRTIYQMDPSPEVDKAWDDLYNEFGLSKIPKEQARLLPNKTLPIPGDEQNYAVGLAVFHQLHCLNILRQGLYADYYRDPVTGAIGLIPADEWEDHMSHCMDNIRQSLMCAADISLVVWQWVEESQRASIMMNTVHSCRNYDKIADWAKAHRRERHFDSSIHVEDDIVIPIF</sequence>
<organism evidence="4 5">
    <name type="scientific">Cristinia sonorae</name>
    <dbReference type="NCBI Taxonomy" id="1940300"/>
    <lineage>
        <taxon>Eukaryota</taxon>
        <taxon>Fungi</taxon>
        <taxon>Dikarya</taxon>
        <taxon>Basidiomycota</taxon>
        <taxon>Agaricomycotina</taxon>
        <taxon>Agaricomycetes</taxon>
        <taxon>Agaricomycetidae</taxon>
        <taxon>Agaricales</taxon>
        <taxon>Pleurotineae</taxon>
        <taxon>Stephanosporaceae</taxon>
        <taxon>Cristinia</taxon>
    </lineage>
</organism>
<keyword evidence="3" id="KW-0472">Membrane</keyword>
<dbReference type="Pfam" id="PF11807">
    <property type="entry name" value="UstYa"/>
    <property type="match status" value="1"/>
</dbReference>
<protein>
    <recommendedName>
        <fullName evidence="6">Cyclochlorotine biosynthesis protein O</fullName>
    </recommendedName>
</protein>
<dbReference type="Proteomes" id="UP000813824">
    <property type="component" value="Unassembled WGS sequence"/>
</dbReference>
<dbReference type="GO" id="GO:0043386">
    <property type="term" value="P:mycotoxin biosynthetic process"/>
    <property type="evidence" value="ECO:0007669"/>
    <property type="project" value="InterPro"/>
</dbReference>
<keyword evidence="3" id="KW-1133">Transmembrane helix</keyword>
<dbReference type="OrthoDB" id="3687641at2759"/>
<keyword evidence="3" id="KW-0812">Transmembrane</keyword>
<accession>A0A8K0UJJ6</accession>
<gene>
    <name evidence="4" type="ORF">BXZ70DRAFT_897114</name>
</gene>
<name>A0A8K0UJJ6_9AGAR</name>
<feature type="transmembrane region" description="Helical" evidence="3">
    <location>
        <begin position="39"/>
        <end position="59"/>
    </location>
</feature>